<proteinExistence type="inferred from homology"/>
<dbReference type="PROSITE" id="PS50058">
    <property type="entry name" value="G_PROTEIN_GAMMA"/>
    <property type="match status" value="1"/>
</dbReference>
<feature type="domain" description="G protein gamma" evidence="16">
    <location>
        <begin position="708"/>
        <end position="773"/>
    </location>
</feature>
<dbReference type="SMART" id="SM00726">
    <property type="entry name" value="UIM"/>
    <property type="match status" value="2"/>
</dbReference>
<feature type="compositionally biased region" description="Low complexity" evidence="15">
    <location>
        <begin position="1244"/>
        <end position="1254"/>
    </location>
</feature>
<dbReference type="InterPro" id="IPR019974">
    <property type="entry name" value="XPG_CS"/>
</dbReference>
<dbReference type="GO" id="GO:0017108">
    <property type="term" value="F:5'-flap endonuclease activity"/>
    <property type="evidence" value="ECO:0007669"/>
    <property type="project" value="UniProtKB-ARBA"/>
</dbReference>
<evidence type="ECO:0000256" key="12">
    <source>
        <dbReference type="ARBA" id="ARBA00023242"/>
    </source>
</evidence>
<keyword evidence="7" id="KW-0255">Endonuclease</keyword>
<dbReference type="GO" id="GO:0007186">
    <property type="term" value="P:G protein-coupled receptor signaling pathway"/>
    <property type="evidence" value="ECO:0007669"/>
    <property type="project" value="InterPro"/>
</dbReference>
<dbReference type="GO" id="GO:0008821">
    <property type="term" value="F:crossover junction DNA endonuclease activity"/>
    <property type="evidence" value="ECO:0007669"/>
    <property type="project" value="UniProtKB-ARBA"/>
</dbReference>
<comment type="similarity">
    <text evidence="3">Belongs to the XPG/RAD2 endonuclease family. XPG subfamily.</text>
</comment>
<keyword evidence="10" id="KW-0460">Magnesium</keyword>
<keyword evidence="11" id="KW-0234">DNA repair</keyword>
<keyword evidence="9" id="KW-0378">Hydrolase</keyword>
<dbReference type="InterPro" id="IPR006086">
    <property type="entry name" value="XPG-I_dom"/>
</dbReference>
<evidence type="ECO:0000256" key="7">
    <source>
        <dbReference type="ARBA" id="ARBA00022759"/>
    </source>
</evidence>
<dbReference type="PANTHER" id="PTHR16171">
    <property type="entry name" value="DNA REPAIR PROTEIN COMPLEMENTING XP-G CELLS-RELATED"/>
    <property type="match status" value="1"/>
</dbReference>
<dbReference type="GO" id="GO:0046872">
    <property type="term" value="F:metal ion binding"/>
    <property type="evidence" value="ECO:0007669"/>
    <property type="project" value="UniProtKB-KW"/>
</dbReference>
<dbReference type="InterPro" id="IPR006084">
    <property type="entry name" value="XPG/Rad2"/>
</dbReference>
<feature type="compositionally biased region" description="Polar residues" evidence="15">
    <location>
        <begin position="1222"/>
        <end position="1236"/>
    </location>
</feature>
<dbReference type="Gene3D" id="3.40.50.1010">
    <property type="entry name" value="5'-nuclease"/>
    <property type="match status" value="2"/>
</dbReference>
<dbReference type="GO" id="GO:0003697">
    <property type="term" value="F:single-stranded DNA binding"/>
    <property type="evidence" value="ECO:0007669"/>
    <property type="project" value="InterPro"/>
</dbReference>
<keyword evidence="12" id="KW-0539">Nucleus</keyword>
<dbReference type="FunFam" id="1.10.150.20:FF:000030">
    <property type="entry name" value="Flap endonuclease GEN-like 1"/>
    <property type="match status" value="1"/>
</dbReference>
<keyword evidence="5" id="KW-0540">Nuclease</keyword>
<keyword evidence="4" id="KW-0597">Phosphoprotein</keyword>
<dbReference type="PRINTS" id="PR00066">
    <property type="entry name" value="XRODRMPGMNTG"/>
</dbReference>
<dbReference type="CDD" id="cd09868">
    <property type="entry name" value="PIN_XPG_RAD2"/>
    <property type="match status" value="2"/>
</dbReference>
<evidence type="ECO:0000256" key="8">
    <source>
        <dbReference type="ARBA" id="ARBA00022763"/>
    </source>
</evidence>
<feature type="compositionally biased region" description="Basic and acidic residues" evidence="15">
    <location>
        <begin position="518"/>
        <end position="530"/>
    </location>
</feature>
<dbReference type="Proteomes" id="UP001152888">
    <property type="component" value="Unassembled WGS sequence"/>
</dbReference>
<feature type="region of interest" description="Disordered" evidence="15">
    <location>
        <begin position="504"/>
        <end position="538"/>
    </location>
</feature>
<dbReference type="GO" id="GO:0006289">
    <property type="term" value="P:nucleotide-excision repair"/>
    <property type="evidence" value="ECO:0007669"/>
    <property type="project" value="InterPro"/>
</dbReference>
<dbReference type="PANTHER" id="PTHR16171:SF7">
    <property type="entry name" value="DNA REPAIR PROTEIN RAD2"/>
    <property type="match status" value="1"/>
</dbReference>
<keyword evidence="18" id="KW-1185">Reference proteome</keyword>
<dbReference type="PROSITE" id="PS00841">
    <property type="entry name" value="XPG_1"/>
    <property type="match status" value="1"/>
</dbReference>
<protein>
    <recommendedName>
        <fullName evidence="16">G protein gamma domain-containing protein</fullName>
    </recommendedName>
</protein>
<accession>A0A9P0M3X6</accession>
<dbReference type="PROSITE" id="PS00842">
    <property type="entry name" value="XPG_2"/>
    <property type="match status" value="1"/>
</dbReference>
<dbReference type="InterPro" id="IPR018247">
    <property type="entry name" value="EF_Hand_1_Ca_BS"/>
</dbReference>
<dbReference type="SMART" id="SM00484">
    <property type="entry name" value="XPGI"/>
    <property type="match status" value="1"/>
</dbReference>
<comment type="caution">
    <text evidence="17">The sequence shown here is derived from an EMBL/GenBank/DDBJ whole genome shotgun (WGS) entry which is preliminary data.</text>
</comment>
<evidence type="ECO:0000256" key="15">
    <source>
        <dbReference type="SAM" id="MobiDB-lite"/>
    </source>
</evidence>
<dbReference type="GO" id="GO:0000400">
    <property type="term" value="F:four-way junction DNA binding"/>
    <property type="evidence" value="ECO:0007669"/>
    <property type="project" value="UniProtKB-ARBA"/>
</dbReference>
<comment type="cofactor">
    <cofactor evidence="1">
        <name>Mg(2+)</name>
        <dbReference type="ChEBI" id="CHEBI:18420"/>
    </cofactor>
</comment>
<organism evidence="17 18">
    <name type="scientific">Acanthoscelides obtectus</name>
    <name type="common">Bean weevil</name>
    <name type="synonym">Bruchus obtectus</name>
    <dbReference type="NCBI Taxonomy" id="200917"/>
    <lineage>
        <taxon>Eukaryota</taxon>
        <taxon>Metazoa</taxon>
        <taxon>Ecdysozoa</taxon>
        <taxon>Arthropoda</taxon>
        <taxon>Hexapoda</taxon>
        <taxon>Insecta</taxon>
        <taxon>Pterygota</taxon>
        <taxon>Neoptera</taxon>
        <taxon>Endopterygota</taxon>
        <taxon>Coleoptera</taxon>
        <taxon>Polyphaga</taxon>
        <taxon>Cucujiformia</taxon>
        <taxon>Chrysomeloidea</taxon>
        <taxon>Chrysomelidae</taxon>
        <taxon>Bruchinae</taxon>
        <taxon>Bruchini</taxon>
        <taxon>Acanthoscelides</taxon>
    </lineage>
</organism>
<dbReference type="PRINTS" id="PR00853">
    <property type="entry name" value="XPGRADSUPER"/>
</dbReference>
<dbReference type="InterPro" id="IPR015898">
    <property type="entry name" value="G-protein_gamma-like_dom"/>
</dbReference>
<evidence type="ECO:0000256" key="1">
    <source>
        <dbReference type="ARBA" id="ARBA00001946"/>
    </source>
</evidence>
<evidence type="ECO:0000256" key="6">
    <source>
        <dbReference type="ARBA" id="ARBA00022723"/>
    </source>
</evidence>
<feature type="compositionally biased region" description="Basic and acidic residues" evidence="15">
    <location>
        <begin position="1112"/>
        <end position="1121"/>
    </location>
</feature>
<feature type="compositionally biased region" description="Basic and acidic residues" evidence="15">
    <location>
        <begin position="1049"/>
        <end position="1061"/>
    </location>
</feature>
<dbReference type="InterPro" id="IPR029060">
    <property type="entry name" value="PIN-like_dom_sf"/>
</dbReference>
<keyword evidence="8" id="KW-0227">DNA damage</keyword>
<dbReference type="Pfam" id="PF00752">
    <property type="entry name" value="XPG_N"/>
    <property type="match status" value="1"/>
</dbReference>
<reference evidence="17" key="1">
    <citation type="submission" date="2022-03" db="EMBL/GenBank/DDBJ databases">
        <authorList>
            <person name="Sayadi A."/>
        </authorList>
    </citation>
    <scope>NUCLEOTIDE SEQUENCE</scope>
</reference>
<dbReference type="FunFam" id="3.40.50.1010:FF:000044">
    <property type="entry name" value="DNA repair endonuclease"/>
    <property type="match status" value="1"/>
</dbReference>
<feature type="compositionally biased region" description="Basic and acidic residues" evidence="15">
    <location>
        <begin position="679"/>
        <end position="699"/>
    </location>
</feature>
<evidence type="ECO:0000313" key="17">
    <source>
        <dbReference type="EMBL" id="CAH2004405.1"/>
    </source>
</evidence>
<dbReference type="Pfam" id="PF02809">
    <property type="entry name" value="UIM"/>
    <property type="match status" value="2"/>
</dbReference>
<dbReference type="InterPro" id="IPR006085">
    <property type="entry name" value="XPG_DNA_repair_N"/>
</dbReference>
<dbReference type="SUPFAM" id="SSF47807">
    <property type="entry name" value="5' to 3' exonuclease, C-terminal subdomain"/>
    <property type="match status" value="1"/>
</dbReference>
<evidence type="ECO:0000256" key="3">
    <source>
        <dbReference type="ARBA" id="ARBA00005283"/>
    </source>
</evidence>
<dbReference type="SMART" id="SM00279">
    <property type="entry name" value="HhH2"/>
    <property type="match status" value="1"/>
</dbReference>
<comment type="similarity">
    <text evidence="13">Belongs to the XPG/RAD2 endonuclease family. GEN subfamily.</text>
</comment>
<feature type="region of interest" description="Disordered" evidence="15">
    <location>
        <begin position="1291"/>
        <end position="1314"/>
    </location>
</feature>
<dbReference type="PROSITE" id="PS50330">
    <property type="entry name" value="UIM"/>
    <property type="match status" value="1"/>
</dbReference>
<dbReference type="SUPFAM" id="SSF88723">
    <property type="entry name" value="PIN domain-like"/>
    <property type="match status" value="1"/>
</dbReference>
<dbReference type="Gene3D" id="1.10.150.20">
    <property type="entry name" value="5' to 3' exonuclease, C-terminal subdomain"/>
    <property type="match status" value="1"/>
</dbReference>
<evidence type="ECO:0000256" key="4">
    <source>
        <dbReference type="ARBA" id="ARBA00022553"/>
    </source>
</evidence>
<feature type="region of interest" description="Disordered" evidence="15">
    <location>
        <begin position="1025"/>
        <end position="1173"/>
    </location>
</feature>
<dbReference type="InterPro" id="IPR008918">
    <property type="entry name" value="HhH2"/>
</dbReference>
<gene>
    <name evidence="17" type="ORF">ACAOBT_LOCUS27982</name>
</gene>
<evidence type="ECO:0000256" key="11">
    <source>
        <dbReference type="ARBA" id="ARBA00023204"/>
    </source>
</evidence>
<feature type="compositionally biased region" description="Basic and acidic residues" evidence="15">
    <location>
        <begin position="569"/>
        <end position="580"/>
    </location>
</feature>
<feature type="region of interest" description="Disordered" evidence="15">
    <location>
        <begin position="676"/>
        <end position="710"/>
    </location>
</feature>
<comment type="subcellular location">
    <subcellularLocation>
        <location evidence="2">Nucleus</location>
    </subcellularLocation>
</comment>
<evidence type="ECO:0000256" key="5">
    <source>
        <dbReference type="ARBA" id="ARBA00022722"/>
    </source>
</evidence>
<dbReference type="EMBL" id="CAKOFQ010007588">
    <property type="protein sequence ID" value="CAH2004405.1"/>
    <property type="molecule type" value="Genomic_DNA"/>
</dbReference>
<feature type="coiled-coil region" evidence="14">
    <location>
        <begin position="295"/>
        <end position="324"/>
    </location>
</feature>
<dbReference type="InterPro" id="IPR001044">
    <property type="entry name" value="XPG/Rad2_eukaryotes"/>
</dbReference>
<keyword evidence="14" id="KW-0175">Coiled coil</keyword>
<sequence>MGVHGLWRLIEPSGKPVPLETLENKVLAVDISIWLHQAIKGFKDGRGSSVPNAHLLGIYHRVCKLLYFKIKPVFVFDGGVPALKKQTIAKRNQLKSRNATEAERIRRHLLNVILKHSAVSKVLSEKTKASLVSEAKKPSRDDMFILPTPDPDAPISSSEEEEEVSISETDSSPTKQWDLHTIDPRSKEFNALPIEMKHEILTELIATRKQSSWGRLHELPKQSDDFSLYQMKRLLKRQSVQSALDDISKEMGGNSLSLAELEELLQDQGVLKKNDSVGKRIASDETTRFLYIRDIKEALDKAKQQEAGKNIEEKQKSKADIEEEKDWQKAISLSLQEEPSTSSDRRVFFSEDYLEDIFESDLSENEEVLVETKLTSAESYMMEYSGLSRHEVQRIISRESKVEGKRCLRGRGKIQDNREGNDKGLIRKQIIQNETVNSTKSETQVRSIAIEEEDEELKKAIALSLQYNIDDIDMKNGEIKEVKSVSQQEQMKIAEDTMVVKKAEAKESFSRTGTKTSSTREEVASKKGDLEPNLSKNIGTKVQDTVKLDRSSSDGFNIVKEDLIAKESINKQDAETKSGSEDSDADDFLDVTEVRQDCIEVQIDTRQPPEEDLFRDIFSKDTKDIKPLEILINPTENPEDDLFKDVFQTSKDKEQKTEKKLQKNDNSLSKKLKQLIVDDAEKSEESKSSKASEDQRESTPKTIEPNLSIQDLQEMRDNLEQQKEDLQIEQSTKERQAINISEQMYQEAQELLELFGVPFIIAPMEAEAQCAFLDAIDLTDGTITDDSDIWLFGGKTVYKNFFNQSKYVMEFKAENIKHHFKLTREQMILLALLVGSDYTIGVSGVGPVTALEILSTFPPTSQSKEFTLTHSQLLSGLKEFKSWFCKGRSAGPGRSSLKNKLKNINFTENFPSPQVVQAYLEPAVETSKEEFSWSKPDFIGLTLYAKEKLCWSSKKTEEILNPVIKRMEEVHTQKTIKDYFKTKFKAPSDEARQKMSKRVKSAVERFGKTPEELLAEEMELLEKEKEKALKKKSTSLGESEPKRKKMKKKKDEEQVDNEKVVANEATVEDEDKTKKCAKGRKRQENAVGQKSKTTRKKSGKSGQETAEPDSTVFEKNEDNQKDSGSSTNQEESALELTEEEEIKHLENLAAEIRQRRKRKNESGSKKIDSRWKKKQPIKILEDIPENMMEDPGVQDLIATASASAKRVEQIDKEIEKQVQKLEAQQQSRTEPVTCTDQKAKESSSRISEAASSSRMRGLHTKEIIHQRLKENKDLLKNKMKAIEVFRKTKLGNVKKNPRRKMLPKEEAELSEDSD</sequence>
<evidence type="ECO:0000256" key="10">
    <source>
        <dbReference type="ARBA" id="ARBA00022842"/>
    </source>
</evidence>
<keyword evidence="6" id="KW-0479">Metal-binding</keyword>
<evidence type="ECO:0000256" key="14">
    <source>
        <dbReference type="SAM" id="Coils"/>
    </source>
</evidence>
<dbReference type="PROSITE" id="PS00018">
    <property type="entry name" value="EF_HAND_1"/>
    <property type="match status" value="1"/>
</dbReference>
<evidence type="ECO:0000256" key="2">
    <source>
        <dbReference type="ARBA" id="ARBA00004123"/>
    </source>
</evidence>
<feature type="region of interest" description="Disordered" evidence="15">
    <location>
        <begin position="1221"/>
        <end position="1261"/>
    </location>
</feature>
<feature type="compositionally biased region" description="Basic and acidic residues" evidence="15">
    <location>
        <begin position="1160"/>
        <end position="1170"/>
    </location>
</feature>
<dbReference type="GO" id="GO:0005634">
    <property type="term" value="C:nucleus"/>
    <property type="evidence" value="ECO:0007669"/>
    <property type="project" value="UniProtKB-SubCell"/>
</dbReference>
<dbReference type="CDD" id="cd09904">
    <property type="entry name" value="H3TH_XPG"/>
    <property type="match status" value="1"/>
</dbReference>
<dbReference type="SMART" id="SM00485">
    <property type="entry name" value="XPGN"/>
    <property type="match status" value="1"/>
</dbReference>
<dbReference type="OrthoDB" id="31113at2759"/>
<dbReference type="InterPro" id="IPR036279">
    <property type="entry name" value="5-3_exonuclease_C_sf"/>
</dbReference>
<dbReference type="InterPro" id="IPR003903">
    <property type="entry name" value="UIM_dom"/>
</dbReference>
<feature type="region of interest" description="Disordered" evidence="15">
    <location>
        <begin position="140"/>
        <end position="178"/>
    </location>
</feature>
<evidence type="ECO:0000259" key="16">
    <source>
        <dbReference type="PROSITE" id="PS50058"/>
    </source>
</evidence>
<dbReference type="Pfam" id="PF00867">
    <property type="entry name" value="XPG_I"/>
    <property type="match status" value="1"/>
</dbReference>
<name>A0A9P0M3X6_ACAOB</name>
<evidence type="ECO:0000313" key="18">
    <source>
        <dbReference type="Proteomes" id="UP001152888"/>
    </source>
</evidence>
<feature type="region of interest" description="Disordered" evidence="15">
    <location>
        <begin position="569"/>
        <end position="588"/>
    </location>
</feature>
<evidence type="ECO:0000256" key="9">
    <source>
        <dbReference type="ARBA" id="ARBA00022801"/>
    </source>
</evidence>
<evidence type="ECO:0000256" key="13">
    <source>
        <dbReference type="ARBA" id="ARBA00038112"/>
    </source>
</evidence>